<dbReference type="InterPro" id="IPR036322">
    <property type="entry name" value="WD40_repeat_dom_sf"/>
</dbReference>
<name>A0A813NQP6_9BILA</name>
<feature type="repeat" description="WD" evidence="3">
    <location>
        <begin position="89"/>
        <end position="133"/>
    </location>
</feature>
<dbReference type="InterPro" id="IPR015943">
    <property type="entry name" value="WD40/YVTN_repeat-like_dom_sf"/>
</dbReference>
<dbReference type="PANTHER" id="PTHR44566:SF1">
    <property type="entry name" value="WD REPEAT-CONTAINING PROTEIN 25"/>
    <property type="match status" value="1"/>
</dbReference>
<dbReference type="PROSITE" id="PS50294">
    <property type="entry name" value="WD_REPEATS_REGION"/>
    <property type="match status" value="1"/>
</dbReference>
<evidence type="ECO:0000256" key="2">
    <source>
        <dbReference type="ARBA" id="ARBA00022737"/>
    </source>
</evidence>
<dbReference type="Gene3D" id="2.130.10.10">
    <property type="entry name" value="YVTN repeat-like/Quinoprotein amine dehydrogenase"/>
    <property type="match status" value="1"/>
</dbReference>
<accession>A0A813NQP6</accession>
<dbReference type="PANTHER" id="PTHR44566">
    <property type="entry name" value="TRANSDUCIN/WD40 REPEAT-LIKE SUPERFAMILY PROTEIN"/>
    <property type="match status" value="1"/>
</dbReference>
<sequence>MDYFNLETSSEEEQQDEKISQEESDKKSQKWDWQNPENFNLYFSFEKKENFKRNLLASDEEIVETQSDKRFRNDSTIEKSNTKNLIYTLHGHKSSVYRINWSKKPLNNDRLISCSYDSNVILWDLKKNTTKKFTHHSKFVRNAIFSIDELNFISVSYDQTCCLTDFETGNVVNKIGHDDIFSSVCAHPNHEKLILLGSKNEILLWDLRDSKVSRKYKAKSYIGLIQDILFINETEFVTSGDVISKDSAEYSIIAWDCESTAIISNQIFHEKYICTTLKKHPFNSIFYAQTHGDYIAEFSSRKPYKMNRNRRFESAGHSVKGYSIGFDINSSGSLIASGSIDGNVYIFNSSSSKLVKKIELCDKEVTKSQAFDVKFKNLNINNNQNESLAVSYSNGLIKIFNL</sequence>
<keyword evidence="2" id="KW-0677">Repeat</keyword>
<feature type="compositionally biased region" description="Basic and acidic residues" evidence="4">
    <location>
        <begin position="16"/>
        <end position="30"/>
    </location>
</feature>
<dbReference type="InterPro" id="IPR053053">
    <property type="entry name" value="WD_repeat_protein"/>
</dbReference>
<comment type="caution">
    <text evidence="5">The sequence shown here is derived from an EMBL/GenBank/DDBJ whole genome shotgun (WGS) entry which is preliminary data.</text>
</comment>
<gene>
    <name evidence="5" type="ORF">OXX778_LOCUS3518</name>
</gene>
<dbReference type="PROSITE" id="PS50082">
    <property type="entry name" value="WD_REPEATS_2"/>
    <property type="match status" value="2"/>
</dbReference>
<evidence type="ECO:0000256" key="4">
    <source>
        <dbReference type="SAM" id="MobiDB-lite"/>
    </source>
</evidence>
<dbReference type="EMBL" id="CAJNOC010000313">
    <property type="protein sequence ID" value="CAF0743482.1"/>
    <property type="molecule type" value="Genomic_DNA"/>
</dbReference>
<feature type="region of interest" description="Disordered" evidence="4">
    <location>
        <begin position="1"/>
        <end position="32"/>
    </location>
</feature>
<dbReference type="SUPFAM" id="SSF50978">
    <property type="entry name" value="WD40 repeat-like"/>
    <property type="match status" value="1"/>
</dbReference>
<keyword evidence="1 3" id="KW-0853">WD repeat</keyword>
<dbReference type="AlphaFoldDB" id="A0A813NQP6"/>
<organism evidence="5 6">
    <name type="scientific">Brachionus calyciflorus</name>
    <dbReference type="NCBI Taxonomy" id="104777"/>
    <lineage>
        <taxon>Eukaryota</taxon>
        <taxon>Metazoa</taxon>
        <taxon>Spiralia</taxon>
        <taxon>Gnathifera</taxon>
        <taxon>Rotifera</taxon>
        <taxon>Eurotatoria</taxon>
        <taxon>Monogononta</taxon>
        <taxon>Pseudotrocha</taxon>
        <taxon>Ploima</taxon>
        <taxon>Brachionidae</taxon>
        <taxon>Brachionus</taxon>
    </lineage>
</organism>
<keyword evidence="6" id="KW-1185">Reference proteome</keyword>
<dbReference type="Pfam" id="PF00400">
    <property type="entry name" value="WD40"/>
    <property type="match status" value="3"/>
</dbReference>
<dbReference type="SMART" id="SM00320">
    <property type="entry name" value="WD40"/>
    <property type="match status" value="4"/>
</dbReference>
<evidence type="ECO:0000313" key="5">
    <source>
        <dbReference type="EMBL" id="CAF0743482.1"/>
    </source>
</evidence>
<dbReference type="InterPro" id="IPR019775">
    <property type="entry name" value="WD40_repeat_CS"/>
</dbReference>
<evidence type="ECO:0000256" key="3">
    <source>
        <dbReference type="PROSITE-ProRule" id="PRU00221"/>
    </source>
</evidence>
<proteinExistence type="predicted"/>
<evidence type="ECO:0000313" key="6">
    <source>
        <dbReference type="Proteomes" id="UP000663879"/>
    </source>
</evidence>
<dbReference type="OrthoDB" id="256303at2759"/>
<dbReference type="InterPro" id="IPR001680">
    <property type="entry name" value="WD40_rpt"/>
</dbReference>
<reference evidence="5" key="1">
    <citation type="submission" date="2021-02" db="EMBL/GenBank/DDBJ databases">
        <authorList>
            <person name="Nowell W R."/>
        </authorList>
    </citation>
    <scope>NUCLEOTIDE SEQUENCE</scope>
    <source>
        <strain evidence="5">Ploen Becks lab</strain>
    </source>
</reference>
<dbReference type="Proteomes" id="UP000663879">
    <property type="component" value="Unassembled WGS sequence"/>
</dbReference>
<evidence type="ECO:0000256" key="1">
    <source>
        <dbReference type="ARBA" id="ARBA00022574"/>
    </source>
</evidence>
<dbReference type="PROSITE" id="PS00678">
    <property type="entry name" value="WD_REPEATS_1"/>
    <property type="match status" value="1"/>
</dbReference>
<feature type="repeat" description="WD" evidence="3">
    <location>
        <begin position="174"/>
        <end position="215"/>
    </location>
</feature>
<protein>
    <submittedName>
        <fullName evidence="5">Uncharacterized protein</fullName>
    </submittedName>
</protein>